<proteinExistence type="predicted"/>
<dbReference type="EMBL" id="JH126399">
    <property type="protein sequence ID" value="EGX95485.1"/>
    <property type="molecule type" value="Genomic_DNA"/>
</dbReference>
<accession>G3J7L9</accession>
<sequence length="102" mass="11604">MSEYGRRISYRRLRYHKTWLGKQPECLHLNKCPVAREIMTGDLSFMRNYRDVQFGRISGLPRNGGAKSYIPGCLGGSHGYINNISAAYLTTVATVWTFDANK</sequence>
<reference evidence="1 2" key="1">
    <citation type="journal article" date="2011" name="Genome Biol.">
        <title>Genome sequence of the insect pathogenic fungus Cordyceps militaris, a valued traditional Chinese medicine.</title>
        <authorList>
            <person name="Zheng P."/>
            <person name="Xia Y."/>
            <person name="Xiao G."/>
            <person name="Xiong C."/>
            <person name="Hu X."/>
            <person name="Zhang S."/>
            <person name="Zheng H."/>
            <person name="Huang Y."/>
            <person name="Zhou Y."/>
            <person name="Wang S."/>
            <person name="Zhao G.P."/>
            <person name="Liu X."/>
            <person name="St Leger R.J."/>
            <person name="Wang C."/>
        </authorList>
    </citation>
    <scope>NUCLEOTIDE SEQUENCE [LARGE SCALE GENOMIC DNA]</scope>
    <source>
        <strain evidence="1 2">CM01</strain>
    </source>
</reference>
<dbReference type="VEuPathDB" id="FungiDB:CCM_00139"/>
<evidence type="ECO:0000313" key="1">
    <source>
        <dbReference type="EMBL" id="EGX95485.1"/>
    </source>
</evidence>
<dbReference type="InParanoid" id="G3J7L9"/>
<name>G3J7L9_CORMM</name>
<dbReference type="RefSeq" id="XP_006665362.1">
    <property type="nucleotide sequence ID" value="XM_006665299.1"/>
</dbReference>
<dbReference type="Proteomes" id="UP000001610">
    <property type="component" value="Unassembled WGS sequence"/>
</dbReference>
<keyword evidence="2" id="KW-1185">Reference proteome</keyword>
<dbReference type="AlphaFoldDB" id="G3J7L9"/>
<dbReference type="KEGG" id="cmt:CCM_00139"/>
<dbReference type="HOGENOM" id="CLU_2277345_0_0_1"/>
<organism evidence="1 2">
    <name type="scientific">Cordyceps militaris (strain CM01)</name>
    <name type="common">Caterpillar fungus</name>
    <dbReference type="NCBI Taxonomy" id="983644"/>
    <lineage>
        <taxon>Eukaryota</taxon>
        <taxon>Fungi</taxon>
        <taxon>Dikarya</taxon>
        <taxon>Ascomycota</taxon>
        <taxon>Pezizomycotina</taxon>
        <taxon>Sordariomycetes</taxon>
        <taxon>Hypocreomycetidae</taxon>
        <taxon>Hypocreales</taxon>
        <taxon>Cordycipitaceae</taxon>
        <taxon>Cordyceps</taxon>
    </lineage>
</organism>
<protein>
    <submittedName>
        <fullName evidence="1">Uncharacterized protein</fullName>
    </submittedName>
</protein>
<gene>
    <name evidence="1" type="ORF">CCM_00139</name>
</gene>
<dbReference type="GeneID" id="18162174"/>
<evidence type="ECO:0000313" key="2">
    <source>
        <dbReference type="Proteomes" id="UP000001610"/>
    </source>
</evidence>